<dbReference type="Pfam" id="PF00081">
    <property type="entry name" value="Sod_Fe_N"/>
    <property type="match status" value="1"/>
</dbReference>
<evidence type="ECO:0000256" key="2">
    <source>
        <dbReference type="ARBA" id="ARBA00022723"/>
    </source>
</evidence>
<dbReference type="Gene3D" id="1.10.287.990">
    <property type="entry name" value="Fe,Mn superoxide dismutase (SOD) domain"/>
    <property type="match status" value="1"/>
</dbReference>
<feature type="domain" description="Manganese/iron superoxide dismutase C-terminal" evidence="9">
    <location>
        <begin position="125"/>
        <end position="224"/>
    </location>
</feature>
<dbReference type="EMBL" id="LSSM01005653">
    <property type="protein sequence ID" value="OMJ12247.1"/>
    <property type="molecule type" value="Genomic_DNA"/>
</dbReference>
<evidence type="ECO:0000256" key="4">
    <source>
        <dbReference type="ARBA" id="ARBA00023002"/>
    </source>
</evidence>
<dbReference type="AlphaFoldDB" id="A0A1R1XCA6"/>
<comment type="catalytic activity">
    <reaction evidence="5 7">
        <text>2 superoxide + 2 H(+) = H2O2 + O2</text>
        <dbReference type="Rhea" id="RHEA:20696"/>
        <dbReference type="ChEBI" id="CHEBI:15378"/>
        <dbReference type="ChEBI" id="CHEBI:15379"/>
        <dbReference type="ChEBI" id="CHEBI:16240"/>
        <dbReference type="ChEBI" id="CHEBI:18421"/>
        <dbReference type="EC" id="1.15.1.1"/>
    </reaction>
</comment>
<comment type="similarity">
    <text evidence="1 7">Belongs to the iron/manganese superoxide dismutase family.</text>
</comment>
<gene>
    <name evidence="10" type="ORF">AYI69_g9485</name>
</gene>
<feature type="domain" description="Manganese/iron superoxide dismutase N-terminal" evidence="8">
    <location>
        <begin position="25"/>
        <end position="104"/>
    </location>
</feature>
<evidence type="ECO:0000259" key="8">
    <source>
        <dbReference type="Pfam" id="PF00081"/>
    </source>
</evidence>
<dbReference type="InterPro" id="IPR050265">
    <property type="entry name" value="Fe/Mn_Superoxide_Dismutase"/>
</dbReference>
<dbReference type="PANTHER" id="PTHR11404">
    <property type="entry name" value="SUPEROXIDE DISMUTASE 2"/>
    <property type="match status" value="1"/>
</dbReference>
<keyword evidence="3" id="KW-0049">Antioxidant</keyword>
<dbReference type="InterPro" id="IPR036324">
    <property type="entry name" value="Mn/Fe_SOD_N_sf"/>
</dbReference>
<feature type="binding site" evidence="6">
    <location>
        <position position="50"/>
    </location>
    <ligand>
        <name>Mn(2+)</name>
        <dbReference type="ChEBI" id="CHEBI:29035"/>
    </ligand>
</feature>
<dbReference type="Pfam" id="PF02777">
    <property type="entry name" value="Sod_Fe_C"/>
    <property type="match status" value="1"/>
</dbReference>
<evidence type="ECO:0000313" key="10">
    <source>
        <dbReference type="EMBL" id="OMJ12247.1"/>
    </source>
</evidence>
<dbReference type="SUPFAM" id="SSF54719">
    <property type="entry name" value="Fe,Mn superoxide dismutase (SOD), C-terminal domain"/>
    <property type="match status" value="1"/>
</dbReference>
<feature type="binding site" evidence="6">
    <location>
        <position position="98"/>
    </location>
    <ligand>
        <name>Mn(2+)</name>
        <dbReference type="ChEBI" id="CHEBI:29035"/>
    </ligand>
</feature>
<dbReference type="GO" id="GO:0004784">
    <property type="term" value="F:superoxide dismutase activity"/>
    <property type="evidence" value="ECO:0007669"/>
    <property type="project" value="UniProtKB-EC"/>
</dbReference>
<proteinExistence type="inferred from homology"/>
<dbReference type="PIRSF" id="PIRSF000349">
    <property type="entry name" value="SODismutase"/>
    <property type="match status" value="1"/>
</dbReference>
<evidence type="ECO:0000256" key="1">
    <source>
        <dbReference type="ARBA" id="ARBA00008714"/>
    </source>
</evidence>
<reference evidence="11" key="1">
    <citation type="submission" date="2017-01" db="EMBL/GenBank/DDBJ databases">
        <authorList>
            <person name="Wang Y."/>
            <person name="White M."/>
            <person name="Kvist S."/>
            <person name="Moncalvo J.-M."/>
        </authorList>
    </citation>
    <scope>NUCLEOTIDE SEQUENCE [LARGE SCALE GENOMIC DNA]</scope>
    <source>
        <strain evidence="11">ID-206-W2</strain>
    </source>
</reference>
<dbReference type="PROSITE" id="PS00088">
    <property type="entry name" value="SOD_MN"/>
    <property type="match status" value="1"/>
</dbReference>
<keyword evidence="2 6" id="KW-0479">Metal-binding</keyword>
<dbReference type="GO" id="GO:0005739">
    <property type="term" value="C:mitochondrion"/>
    <property type="evidence" value="ECO:0007669"/>
    <property type="project" value="TreeGrafter"/>
</dbReference>
<dbReference type="PANTHER" id="PTHR11404:SF6">
    <property type="entry name" value="SUPEROXIDE DISMUTASE [MN], MITOCHONDRIAL"/>
    <property type="match status" value="1"/>
</dbReference>
<keyword evidence="4 7" id="KW-0560">Oxidoreductase</keyword>
<dbReference type="GO" id="GO:0030145">
    <property type="term" value="F:manganese ion binding"/>
    <property type="evidence" value="ECO:0007669"/>
    <property type="project" value="TreeGrafter"/>
</dbReference>
<comment type="caution">
    <text evidence="10">The sequence shown here is derived from an EMBL/GenBank/DDBJ whole genome shotgun (WGS) entry which is preliminary data.</text>
</comment>
<dbReference type="InterPro" id="IPR019833">
    <property type="entry name" value="Mn/Fe_SOD_BS"/>
</dbReference>
<organism evidence="10 11">
    <name type="scientific">Smittium culicis</name>
    <dbReference type="NCBI Taxonomy" id="133412"/>
    <lineage>
        <taxon>Eukaryota</taxon>
        <taxon>Fungi</taxon>
        <taxon>Fungi incertae sedis</taxon>
        <taxon>Zoopagomycota</taxon>
        <taxon>Kickxellomycotina</taxon>
        <taxon>Harpellomycetes</taxon>
        <taxon>Harpellales</taxon>
        <taxon>Legeriomycetaceae</taxon>
        <taxon>Smittium</taxon>
    </lineage>
</organism>
<dbReference type="OrthoDB" id="239262at2759"/>
<feature type="binding site" evidence="6">
    <location>
        <position position="197"/>
    </location>
    <ligand>
        <name>Mn(2+)</name>
        <dbReference type="ChEBI" id="CHEBI:29035"/>
    </ligand>
</feature>
<evidence type="ECO:0000256" key="7">
    <source>
        <dbReference type="RuleBase" id="RU000414"/>
    </source>
</evidence>
<dbReference type="PRINTS" id="PR01703">
    <property type="entry name" value="MNSODISMTASE"/>
</dbReference>
<dbReference type="InterPro" id="IPR036314">
    <property type="entry name" value="SOD_C_sf"/>
</dbReference>
<evidence type="ECO:0000256" key="6">
    <source>
        <dbReference type="PIRSR" id="PIRSR000349-1"/>
    </source>
</evidence>
<dbReference type="InterPro" id="IPR001189">
    <property type="entry name" value="Mn/Fe_SOD"/>
</dbReference>
<keyword evidence="11" id="KW-1185">Reference proteome</keyword>
<name>A0A1R1XCA6_9FUNG</name>
<protein>
    <recommendedName>
        <fullName evidence="7">Superoxide dismutase</fullName>
        <ecNumber evidence="7">1.15.1.1</ecNumber>
    </recommendedName>
</protein>
<dbReference type="InterPro" id="IPR019831">
    <property type="entry name" value="Mn/Fe_SOD_N"/>
</dbReference>
<accession>A0A1R1XCA6</accession>
<dbReference type="Gene3D" id="3.55.40.20">
    <property type="entry name" value="Iron/manganese superoxide dismutase, C-terminal domain"/>
    <property type="match status" value="1"/>
</dbReference>
<dbReference type="SUPFAM" id="SSF46609">
    <property type="entry name" value="Fe,Mn superoxide dismutase (SOD), N-terminal domain"/>
    <property type="match status" value="1"/>
</dbReference>
<evidence type="ECO:0000256" key="3">
    <source>
        <dbReference type="ARBA" id="ARBA00022862"/>
    </source>
</evidence>
<sequence>MSFVSSKLLLSRSGSRLAASHVRSKHTLPQLDYAYSELSPVWSEEIVKNHHTGNHQAYVNNLNAAELAISEAIATGDTKKTAELYKAIRFNAGGHLNHTFLWKVVTPLAAAQRADPAATATALQAGTLRSHIEKSFGSIDGLIAKMNAQTAAIQGSGWGWLAVNKASGNIEIITTPNQDNPIYYNYDPIFGIDAWEHAFYLDYKTAKAEYFKQIWRIANWNQIQLNYEAAMSSLKK</sequence>
<dbReference type="InterPro" id="IPR019832">
    <property type="entry name" value="Mn/Fe_SOD_C"/>
</dbReference>
<evidence type="ECO:0000313" key="11">
    <source>
        <dbReference type="Proteomes" id="UP000187429"/>
    </source>
</evidence>
<evidence type="ECO:0000259" key="9">
    <source>
        <dbReference type="Pfam" id="PF02777"/>
    </source>
</evidence>
<dbReference type="Proteomes" id="UP000187429">
    <property type="component" value="Unassembled WGS sequence"/>
</dbReference>
<evidence type="ECO:0000256" key="5">
    <source>
        <dbReference type="ARBA" id="ARBA00049204"/>
    </source>
</evidence>
<feature type="binding site" evidence="6">
    <location>
        <position position="193"/>
    </location>
    <ligand>
        <name>Mn(2+)</name>
        <dbReference type="ChEBI" id="CHEBI:29035"/>
    </ligand>
</feature>
<dbReference type="EC" id="1.15.1.1" evidence="7"/>
<comment type="function">
    <text evidence="7">Destroys radicals which are normally produced within the cells and which are toxic to biological systems.</text>
</comment>
<dbReference type="FunFam" id="3.55.40.20:FF:000004">
    <property type="entry name" value="Superoxide dismutase [Fe]"/>
    <property type="match status" value="1"/>
</dbReference>